<proteinExistence type="predicted"/>
<dbReference type="Gene3D" id="3.40.50.620">
    <property type="entry name" value="HUPs"/>
    <property type="match status" value="1"/>
</dbReference>
<gene>
    <name evidence="1" type="ORF">KCMC57_64860</name>
</gene>
<accession>A0AB33KE44</accession>
<dbReference type="KEGG" id="kic:KCMC57_64860"/>
<evidence type="ECO:0008006" key="2">
    <source>
        <dbReference type="Google" id="ProtNLM"/>
    </source>
</evidence>
<geneLocation type="plasmid" evidence="1">
    <name>pCMC57_01</name>
</geneLocation>
<protein>
    <recommendedName>
        <fullName evidence="2">Phosphoadenosine phosphosulphate reductase domain-containing protein</fullName>
    </recommendedName>
</protein>
<name>A0AB33KE44_9ACTN</name>
<dbReference type="AlphaFoldDB" id="A0AB33KE44"/>
<sequence length="263" mass="29610">MPKHIVMWSGGITSWATARWVIDRHGPADVTLLFADTNAEDPDLHRFNAEASAQLGIPVTRVADPKERDPWQVFEDKQWLGNTRLAQCSLELKIQPCRTWLAANTDPADTMLYVGIDWTETHRLPVITEGWLPWTVDAPLTRPPYADKTMLLAELKALHIRRPNLYRLGFEHNNCGALCVKGGQGHWLRVLKVFPDRFAKIEAFEQRMRAKLGDVSILRDRTDGTLKPLTLAALRQRADAAAEEDDQLDLFDIGGCGCFTDAA</sequence>
<dbReference type="InterPro" id="IPR014729">
    <property type="entry name" value="Rossmann-like_a/b/a_fold"/>
</dbReference>
<dbReference type="RefSeq" id="WP_407992354.1">
    <property type="nucleotide sequence ID" value="NZ_AP035882.1"/>
</dbReference>
<dbReference type="EMBL" id="AP035882">
    <property type="protein sequence ID" value="BFP50118.1"/>
    <property type="molecule type" value="Genomic_DNA"/>
</dbReference>
<reference evidence="1" key="1">
    <citation type="submission" date="2024-07" db="EMBL/GenBank/DDBJ databases">
        <title>Complete genome sequences of cellulolytic bacteria, Kitasatospora sp. CMC57 and Streptomyces sp. CMC78, isolated from Japanese agricultural soil.</title>
        <authorList>
            <person name="Hashimoto T."/>
            <person name="Ito M."/>
            <person name="Iwamoto M."/>
            <person name="Fukahori D."/>
            <person name="Shoda T."/>
            <person name="Sakoda M."/>
            <person name="Morohoshi T."/>
            <person name="Mitsuboshi M."/>
            <person name="Nishizawa T."/>
        </authorList>
    </citation>
    <scope>NUCLEOTIDE SEQUENCE</scope>
    <source>
        <strain evidence="1">CMC57</strain>
        <plasmid evidence="1">pCMC57_01</plasmid>
    </source>
</reference>
<dbReference type="SUPFAM" id="SSF52402">
    <property type="entry name" value="Adenine nucleotide alpha hydrolases-like"/>
    <property type="match status" value="1"/>
</dbReference>
<evidence type="ECO:0000313" key="1">
    <source>
        <dbReference type="EMBL" id="BFP50118.1"/>
    </source>
</evidence>
<keyword evidence="1" id="KW-0614">Plasmid</keyword>
<organism evidence="1">
    <name type="scientific">Kitasatospora sp. CMC57</name>
    <dbReference type="NCBI Taxonomy" id="3231513"/>
    <lineage>
        <taxon>Bacteria</taxon>
        <taxon>Bacillati</taxon>
        <taxon>Actinomycetota</taxon>
        <taxon>Actinomycetes</taxon>
        <taxon>Kitasatosporales</taxon>
        <taxon>Streptomycetaceae</taxon>
        <taxon>Kitasatospora</taxon>
    </lineage>
</organism>